<evidence type="ECO:0000256" key="5">
    <source>
        <dbReference type="RuleBase" id="RU003476"/>
    </source>
</evidence>
<dbReference type="PROSITE" id="PS51462">
    <property type="entry name" value="NUDIX"/>
    <property type="match status" value="1"/>
</dbReference>
<dbReference type="PANTHER" id="PTHR43046">
    <property type="entry name" value="GDP-MANNOSE MANNOSYL HYDROLASE"/>
    <property type="match status" value="1"/>
</dbReference>
<evidence type="ECO:0000256" key="6">
    <source>
        <dbReference type="SAM" id="MobiDB-lite"/>
    </source>
</evidence>
<dbReference type="PROSITE" id="PS00893">
    <property type="entry name" value="NUDIX_BOX"/>
    <property type="match status" value="1"/>
</dbReference>
<gene>
    <name evidence="8" type="ORF">RM572_21205</name>
</gene>
<protein>
    <submittedName>
        <fullName evidence="8">NUDIX domain-containing protein</fullName>
    </submittedName>
</protein>
<dbReference type="RefSeq" id="WP_311674966.1">
    <property type="nucleotide sequence ID" value="NZ_JAVREQ010000021.1"/>
</dbReference>
<accession>A0ABU2NWB6</accession>
<dbReference type="CDD" id="cd04685">
    <property type="entry name" value="NUDIX_Hydrolase"/>
    <property type="match status" value="1"/>
</dbReference>
<dbReference type="InterPro" id="IPR020476">
    <property type="entry name" value="Nudix_hydrolase"/>
</dbReference>
<evidence type="ECO:0000256" key="4">
    <source>
        <dbReference type="ARBA" id="ARBA00022842"/>
    </source>
</evidence>
<feature type="region of interest" description="Disordered" evidence="6">
    <location>
        <begin position="148"/>
        <end position="180"/>
    </location>
</feature>
<proteinExistence type="inferred from homology"/>
<comment type="cofactor">
    <cofactor evidence="1">
        <name>Mg(2+)</name>
        <dbReference type="ChEBI" id="CHEBI:18420"/>
    </cofactor>
</comment>
<evidence type="ECO:0000259" key="7">
    <source>
        <dbReference type="PROSITE" id="PS51462"/>
    </source>
</evidence>
<dbReference type="InterPro" id="IPR000086">
    <property type="entry name" value="NUDIX_hydrolase_dom"/>
</dbReference>
<evidence type="ECO:0000256" key="2">
    <source>
        <dbReference type="ARBA" id="ARBA00005582"/>
    </source>
</evidence>
<dbReference type="Proteomes" id="UP001183414">
    <property type="component" value="Unassembled WGS sequence"/>
</dbReference>
<evidence type="ECO:0000313" key="8">
    <source>
        <dbReference type="EMBL" id="MDT0381279.1"/>
    </source>
</evidence>
<keyword evidence="3 5" id="KW-0378">Hydrolase</keyword>
<feature type="domain" description="Nudix hydrolase" evidence="7">
    <location>
        <begin position="3"/>
        <end position="143"/>
    </location>
</feature>
<evidence type="ECO:0000256" key="3">
    <source>
        <dbReference type="ARBA" id="ARBA00022801"/>
    </source>
</evidence>
<comment type="similarity">
    <text evidence="2 5">Belongs to the Nudix hydrolase family.</text>
</comment>
<evidence type="ECO:0000256" key="1">
    <source>
        <dbReference type="ARBA" id="ARBA00001946"/>
    </source>
</evidence>
<dbReference type="EMBL" id="JAVREQ010000021">
    <property type="protein sequence ID" value="MDT0381279.1"/>
    <property type="molecule type" value="Genomic_DNA"/>
</dbReference>
<organism evidence="8 9">
    <name type="scientific">Streptomyces hazeniae</name>
    <dbReference type="NCBI Taxonomy" id="3075538"/>
    <lineage>
        <taxon>Bacteria</taxon>
        <taxon>Bacillati</taxon>
        <taxon>Actinomycetota</taxon>
        <taxon>Actinomycetes</taxon>
        <taxon>Kitasatosporales</taxon>
        <taxon>Streptomycetaceae</taxon>
        <taxon>Streptomyces</taxon>
    </lineage>
</organism>
<keyword evidence="4" id="KW-0460">Magnesium</keyword>
<dbReference type="PRINTS" id="PR00502">
    <property type="entry name" value="NUDIXFAMILY"/>
</dbReference>
<evidence type="ECO:0000313" key="9">
    <source>
        <dbReference type="Proteomes" id="UP001183414"/>
    </source>
</evidence>
<comment type="caution">
    <text evidence="8">The sequence shown here is derived from an EMBL/GenBank/DDBJ whole genome shotgun (WGS) entry which is preliminary data.</text>
</comment>
<dbReference type="InterPro" id="IPR020084">
    <property type="entry name" value="NUDIX_hydrolase_CS"/>
</dbReference>
<dbReference type="PANTHER" id="PTHR43046:SF12">
    <property type="entry name" value="GDP-MANNOSE MANNOSYL HYDROLASE"/>
    <property type="match status" value="1"/>
</dbReference>
<dbReference type="SUPFAM" id="SSF55811">
    <property type="entry name" value="Nudix"/>
    <property type="match status" value="1"/>
</dbReference>
<name>A0ABU2NWB6_9ACTN</name>
<dbReference type="Gene3D" id="3.90.79.10">
    <property type="entry name" value="Nucleoside Triphosphate Pyrophosphohydrolase"/>
    <property type="match status" value="1"/>
</dbReference>
<dbReference type="InterPro" id="IPR015797">
    <property type="entry name" value="NUDIX_hydrolase-like_dom_sf"/>
</dbReference>
<keyword evidence="9" id="KW-1185">Reference proteome</keyword>
<reference evidence="9" key="1">
    <citation type="submission" date="2023-07" db="EMBL/GenBank/DDBJ databases">
        <title>30 novel species of actinomycetes from the DSMZ collection.</title>
        <authorList>
            <person name="Nouioui I."/>
        </authorList>
    </citation>
    <scope>NUCLEOTIDE SEQUENCE [LARGE SCALE GENOMIC DNA]</scope>
    <source>
        <strain evidence="9">DSM 42041</strain>
    </source>
</reference>
<sequence>MRTPRQAARIAVLDPQGAVFLFRYDNEEVGVHWAMPGGGLDPGETPREGAVRELREETGWTDVEPGGLLCTWEHDYTREGVPVRQHEHVYLGRGPRRQPIGDLAPAHRADGILTWRWWTPAELAAAEEALWPPQLAALLDRRAGHPGAGPEHLGFVPNDLPHAAPPGRAENPWTPGGRAD</sequence>
<dbReference type="Pfam" id="PF00293">
    <property type="entry name" value="NUDIX"/>
    <property type="match status" value="1"/>
</dbReference>